<dbReference type="RefSeq" id="WP_072893512.1">
    <property type="nucleotide sequence ID" value="NZ_FQVM01000005.1"/>
</dbReference>
<evidence type="ECO:0000313" key="2">
    <source>
        <dbReference type="Proteomes" id="UP000184035"/>
    </source>
</evidence>
<proteinExistence type="predicted"/>
<dbReference type="STRING" id="1533.SAMN05443638_10533"/>
<reference evidence="1 2" key="1">
    <citation type="submission" date="2016-11" db="EMBL/GenBank/DDBJ databases">
        <authorList>
            <person name="Jaros S."/>
            <person name="Januszkiewicz K."/>
            <person name="Wedrychowicz H."/>
        </authorList>
    </citation>
    <scope>NUCLEOTIDE SEQUENCE [LARGE SCALE GENOMIC DNA]</scope>
    <source>
        <strain evidence="1 2">DSM 2631</strain>
    </source>
</reference>
<sequence length="136" mass="15897">MGFKEKMSKYYTESYIKKYGDRMAQFQGTVVSVKVEEKTILWIFHKIAATLIIRPERSKAIIKCVYNKNKWFKKPSFIQINQGNNVLIQGLKGKKGKDNREIIQIMNVLNFTTKKDLVPVDHSQIKKAKQQATKMR</sequence>
<dbReference type="Proteomes" id="UP000184035">
    <property type="component" value="Unassembled WGS sequence"/>
</dbReference>
<evidence type="ECO:0000313" key="1">
    <source>
        <dbReference type="EMBL" id="SHE56432.1"/>
    </source>
</evidence>
<gene>
    <name evidence="1" type="ORF">SAMN05443638_10533</name>
</gene>
<protein>
    <submittedName>
        <fullName evidence="1">Uncharacterized protein</fullName>
    </submittedName>
</protein>
<accession>A0A1M4UI29</accession>
<dbReference type="EMBL" id="FQVM01000005">
    <property type="protein sequence ID" value="SHE56432.1"/>
    <property type="molecule type" value="Genomic_DNA"/>
</dbReference>
<dbReference type="AlphaFoldDB" id="A0A1M4UI29"/>
<dbReference type="OrthoDB" id="1904661at2"/>
<keyword evidence="2" id="KW-1185">Reference proteome</keyword>
<organism evidence="1 2">
    <name type="scientific">Clostridium fallax</name>
    <dbReference type="NCBI Taxonomy" id="1533"/>
    <lineage>
        <taxon>Bacteria</taxon>
        <taxon>Bacillati</taxon>
        <taxon>Bacillota</taxon>
        <taxon>Clostridia</taxon>
        <taxon>Eubacteriales</taxon>
        <taxon>Clostridiaceae</taxon>
        <taxon>Clostridium</taxon>
    </lineage>
</organism>
<name>A0A1M4UI29_9CLOT</name>